<dbReference type="EMBL" id="BMPZ01000002">
    <property type="protein sequence ID" value="GGI74345.1"/>
    <property type="molecule type" value="Genomic_DNA"/>
</dbReference>
<proteinExistence type="predicted"/>
<dbReference type="Pfam" id="PF16358">
    <property type="entry name" value="RcsF"/>
    <property type="match status" value="1"/>
</dbReference>
<comment type="caution">
    <text evidence="2">The sequence shown here is derived from an EMBL/GenBank/DDBJ whole genome shotgun (WGS) entry which is preliminary data.</text>
</comment>
<feature type="signal peptide" evidence="1">
    <location>
        <begin position="1"/>
        <end position="21"/>
    </location>
</feature>
<dbReference type="InterPro" id="IPR030852">
    <property type="entry name" value="RcsF"/>
</dbReference>
<accession>A0A917N7D3</accession>
<dbReference type="GO" id="GO:0035556">
    <property type="term" value="P:intracellular signal transduction"/>
    <property type="evidence" value="ECO:0007669"/>
    <property type="project" value="InterPro"/>
</dbReference>
<dbReference type="Proteomes" id="UP000613743">
    <property type="component" value="Unassembled WGS sequence"/>
</dbReference>
<sequence length="130" mass="14077">MKNRRILIIALSCTGLLSACANNYTFHSNLNSQAVETYFKPGTVVVFDESNLPKQTYQTLALVEGESCQAKANDQPASAQEARTQARLNAANIQANGLIVRRCTTFEQADNQCISRVSCVGHAIVLGNGE</sequence>
<dbReference type="GO" id="GO:0009279">
    <property type="term" value="C:cell outer membrane"/>
    <property type="evidence" value="ECO:0007669"/>
    <property type="project" value="InterPro"/>
</dbReference>
<evidence type="ECO:0000256" key="1">
    <source>
        <dbReference type="SAM" id="SignalP"/>
    </source>
</evidence>
<keyword evidence="1" id="KW-0732">Signal</keyword>
<dbReference type="PROSITE" id="PS51257">
    <property type="entry name" value="PROKAR_LIPOPROTEIN"/>
    <property type="match status" value="1"/>
</dbReference>
<feature type="chain" id="PRO_5037046356" description="RcsF protein" evidence="1">
    <location>
        <begin position="22"/>
        <end position="130"/>
    </location>
</feature>
<organism evidence="2 3">
    <name type="scientific">Shewanella gelidii</name>
    <dbReference type="NCBI Taxonomy" id="1642821"/>
    <lineage>
        <taxon>Bacteria</taxon>
        <taxon>Pseudomonadati</taxon>
        <taxon>Pseudomonadota</taxon>
        <taxon>Gammaproteobacteria</taxon>
        <taxon>Alteromonadales</taxon>
        <taxon>Shewanellaceae</taxon>
        <taxon>Shewanella</taxon>
    </lineage>
</organism>
<gene>
    <name evidence="2" type="primary">rcsF</name>
    <name evidence="2" type="ORF">GCM10009332_09810</name>
</gene>
<evidence type="ECO:0008006" key="4">
    <source>
        <dbReference type="Google" id="ProtNLM"/>
    </source>
</evidence>
<reference evidence="2" key="2">
    <citation type="submission" date="2020-09" db="EMBL/GenBank/DDBJ databases">
        <authorList>
            <person name="Sun Q."/>
            <person name="Ohkuma M."/>
        </authorList>
    </citation>
    <scope>NUCLEOTIDE SEQUENCE</scope>
    <source>
        <strain evidence="2">JCM 30804</strain>
    </source>
</reference>
<name>A0A917N7D3_9GAMM</name>
<keyword evidence="3" id="KW-1185">Reference proteome</keyword>
<reference evidence="2" key="1">
    <citation type="journal article" date="2014" name="Int. J. Syst. Evol. Microbiol.">
        <title>Complete genome sequence of Corynebacterium casei LMG S-19264T (=DSM 44701T), isolated from a smear-ripened cheese.</title>
        <authorList>
            <consortium name="US DOE Joint Genome Institute (JGI-PGF)"/>
            <person name="Walter F."/>
            <person name="Albersmeier A."/>
            <person name="Kalinowski J."/>
            <person name="Ruckert C."/>
        </authorList>
    </citation>
    <scope>NUCLEOTIDE SEQUENCE</scope>
    <source>
        <strain evidence="2">JCM 30804</strain>
    </source>
</reference>
<dbReference type="RefSeq" id="WP_188918467.1">
    <property type="nucleotide sequence ID" value="NZ_BMPZ01000002.1"/>
</dbReference>
<evidence type="ECO:0000313" key="2">
    <source>
        <dbReference type="EMBL" id="GGI74345.1"/>
    </source>
</evidence>
<protein>
    <recommendedName>
        <fullName evidence="4">RcsF protein</fullName>
    </recommendedName>
</protein>
<dbReference type="AlphaFoldDB" id="A0A917N7D3"/>
<dbReference type="Gene3D" id="3.30.110.70">
    <property type="entry name" value="Hypothetical protein apc22750. Chain B"/>
    <property type="match status" value="1"/>
</dbReference>
<evidence type="ECO:0000313" key="3">
    <source>
        <dbReference type="Proteomes" id="UP000613743"/>
    </source>
</evidence>